<evidence type="ECO:0000256" key="6">
    <source>
        <dbReference type="ARBA" id="ARBA00023180"/>
    </source>
</evidence>
<dbReference type="Pfam" id="PF10162">
    <property type="entry name" value="G8"/>
    <property type="match status" value="1"/>
</dbReference>
<dbReference type="EMBL" id="JACVVK020000112">
    <property type="protein sequence ID" value="KAK7491692.1"/>
    <property type="molecule type" value="Genomic_DNA"/>
</dbReference>
<dbReference type="Gene3D" id="2.160.20.10">
    <property type="entry name" value="Single-stranded right-handed beta-helix, Pectin lyase-like"/>
    <property type="match status" value="1"/>
</dbReference>
<dbReference type="GO" id="GO:0005886">
    <property type="term" value="C:plasma membrane"/>
    <property type="evidence" value="ECO:0007669"/>
    <property type="project" value="UniProtKB-SubCell"/>
</dbReference>
<dbReference type="InterPro" id="IPR036383">
    <property type="entry name" value="TSP1_rpt_sf"/>
</dbReference>
<dbReference type="SUPFAM" id="SSF51126">
    <property type="entry name" value="Pectin lyase-like"/>
    <property type="match status" value="1"/>
</dbReference>
<evidence type="ECO:0000256" key="8">
    <source>
        <dbReference type="SAM" id="SignalP"/>
    </source>
</evidence>
<evidence type="ECO:0000313" key="10">
    <source>
        <dbReference type="EMBL" id="KAK7491692.1"/>
    </source>
</evidence>
<dbReference type="Pfam" id="PF15711">
    <property type="entry name" value="ILEI"/>
    <property type="match status" value="1"/>
</dbReference>
<dbReference type="PANTHER" id="PTHR15535:SF17">
    <property type="entry name" value="TRANSMEMBRANE PROTEIN"/>
    <property type="match status" value="1"/>
</dbReference>
<evidence type="ECO:0000256" key="5">
    <source>
        <dbReference type="ARBA" id="ARBA00023157"/>
    </source>
</evidence>
<feature type="domain" description="G8" evidence="9">
    <location>
        <begin position="37"/>
        <end position="156"/>
    </location>
</feature>
<protein>
    <recommendedName>
        <fullName evidence="9">G8 domain-containing protein</fullName>
    </recommendedName>
</protein>
<keyword evidence="11" id="KW-1185">Reference proteome</keyword>
<keyword evidence="4" id="KW-0378">Hydrolase</keyword>
<dbReference type="SUPFAM" id="SSF82895">
    <property type="entry name" value="TSP-1 type 1 repeat"/>
    <property type="match status" value="1"/>
</dbReference>
<keyword evidence="3" id="KW-1003">Cell membrane</keyword>
<evidence type="ECO:0000256" key="2">
    <source>
        <dbReference type="ARBA" id="ARBA00007586"/>
    </source>
</evidence>
<dbReference type="InterPro" id="IPR012334">
    <property type="entry name" value="Pectin_lyas_fold"/>
</dbReference>
<evidence type="ECO:0000313" key="11">
    <source>
        <dbReference type="Proteomes" id="UP001519460"/>
    </source>
</evidence>
<evidence type="ECO:0000256" key="1">
    <source>
        <dbReference type="ARBA" id="ARBA00004236"/>
    </source>
</evidence>
<keyword evidence="7" id="KW-0326">Glycosidase</keyword>
<keyword evidence="3" id="KW-0472">Membrane</keyword>
<comment type="similarity">
    <text evidence="2">Belongs to the CEMIP family.</text>
</comment>
<dbReference type="Pfam" id="PF24606">
    <property type="entry name" value="CEMIP_beta-hel"/>
    <property type="match status" value="1"/>
</dbReference>
<dbReference type="InterPro" id="IPR055400">
    <property type="entry name" value="CEMIP_X"/>
</dbReference>
<name>A0ABD0KX67_9CAEN</name>
<dbReference type="Gene3D" id="2.20.100.10">
    <property type="entry name" value="Thrombospondin type-1 (TSP1) repeat"/>
    <property type="match status" value="1"/>
</dbReference>
<organism evidence="10 11">
    <name type="scientific">Batillaria attramentaria</name>
    <dbReference type="NCBI Taxonomy" id="370345"/>
    <lineage>
        <taxon>Eukaryota</taxon>
        <taxon>Metazoa</taxon>
        <taxon>Spiralia</taxon>
        <taxon>Lophotrochozoa</taxon>
        <taxon>Mollusca</taxon>
        <taxon>Gastropoda</taxon>
        <taxon>Caenogastropoda</taxon>
        <taxon>Sorbeoconcha</taxon>
        <taxon>Cerithioidea</taxon>
        <taxon>Batillariidae</taxon>
        <taxon>Batillaria</taxon>
    </lineage>
</organism>
<dbReference type="Pfam" id="PF24605">
    <property type="entry name" value="CEMIP_X"/>
    <property type="match status" value="1"/>
</dbReference>
<dbReference type="PROSITE" id="PS50092">
    <property type="entry name" value="TSP1"/>
    <property type="match status" value="1"/>
</dbReference>
<evidence type="ECO:0000256" key="4">
    <source>
        <dbReference type="ARBA" id="ARBA00022801"/>
    </source>
</evidence>
<dbReference type="Proteomes" id="UP001519460">
    <property type="component" value="Unassembled WGS sequence"/>
</dbReference>
<reference evidence="10 11" key="1">
    <citation type="journal article" date="2023" name="Sci. Data">
        <title>Genome assembly of the Korean intertidal mud-creeper Batillaria attramentaria.</title>
        <authorList>
            <person name="Patra A.K."/>
            <person name="Ho P.T."/>
            <person name="Jun S."/>
            <person name="Lee S.J."/>
            <person name="Kim Y."/>
            <person name="Won Y.J."/>
        </authorList>
    </citation>
    <scope>NUCLEOTIDE SEQUENCE [LARGE SCALE GENOMIC DNA]</scope>
    <source>
        <strain evidence="10">Wonlab-2016</strain>
    </source>
</reference>
<dbReference type="Pfam" id="PF00090">
    <property type="entry name" value="TSP_1"/>
    <property type="match status" value="1"/>
</dbReference>
<keyword evidence="6" id="KW-0325">Glycoprotein</keyword>
<dbReference type="PANTHER" id="PTHR15535">
    <property type="entry name" value="TRANSMEMBRANE PROTEIN 2-RELATED"/>
    <property type="match status" value="1"/>
</dbReference>
<keyword evidence="5" id="KW-1015">Disulfide bond</keyword>
<accession>A0ABD0KX67</accession>
<dbReference type="InterPro" id="IPR039477">
    <property type="entry name" value="ILEI/PANDER_dom"/>
</dbReference>
<dbReference type="InterPro" id="IPR011050">
    <property type="entry name" value="Pectin_lyase_fold/virulence"/>
</dbReference>
<evidence type="ECO:0000256" key="3">
    <source>
        <dbReference type="ARBA" id="ARBA00022475"/>
    </source>
</evidence>
<feature type="chain" id="PRO_5044807942" description="G8 domain-containing protein" evidence="8">
    <location>
        <begin position="22"/>
        <end position="1142"/>
    </location>
</feature>
<feature type="signal peptide" evidence="8">
    <location>
        <begin position="1"/>
        <end position="21"/>
    </location>
</feature>
<dbReference type="InterPro" id="IPR000884">
    <property type="entry name" value="TSP1_rpt"/>
</dbReference>
<dbReference type="InterPro" id="IPR055401">
    <property type="entry name" value="CEMIP_beta-hel_dom"/>
</dbReference>
<gene>
    <name evidence="10" type="ORF">BaRGS_00017145</name>
</gene>
<dbReference type="InterPro" id="IPR052252">
    <property type="entry name" value="CEMIP/CEMIP2"/>
</dbReference>
<comment type="caution">
    <text evidence="10">The sequence shown here is derived from an EMBL/GenBank/DDBJ whole genome shotgun (WGS) entry which is preliminary data.</text>
</comment>
<dbReference type="PROSITE" id="PS51484">
    <property type="entry name" value="G8"/>
    <property type="match status" value="1"/>
</dbReference>
<dbReference type="FunFam" id="2.20.100.10:FF:000001">
    <property type="entry name" value="semaphorin-5A isoform X1"/>
    <property type="match status" value="1"/>
</dbReference>
<dbReference type="GO" id="GO:0016798">
    <property type="term" value="F:hydrolase activity, acting on glycosyl bonds"/>
    <property type="evidence" value="ECO:0007669"/>
    <property type="project" value="UniProtKB-KW"/>
</dbReference>
<dbReference type="SMART" id="SM00209">
    <property type="entry name" value="TSP1"/>
    <property type="match status" value="1"/>
</dbReference>
<dbReference type="InterPro" id="IPR019316">
    <property type="entry name" value="G8_domain"/>
</dbReference>
<dbReference type="SMART" id="SM01225">
    <property type="entry name" value="G8"/>
    <property type="match status" value="1"/>
</dbReference>
<dbReference type="AlphaFoldDB" id="A0ABD0KX67"/>
<proteinExistence type="inferred from homology"/>
<keyword evidence="8" id="KW-0732">Signal</keyword>
<evidence type="ECO:0000259" key="9">
    <source>
        <dbReference type="PROSITE" id="PS51484"/>
    </source>
</evidence>
<evidence type="ECO:0000256" key="7">
    <source>
        <dbReference type="ARBA" id="ARBA00023295"/>
    </source>
</evidence>
<sequence length="1142" mass="127415">MAGQWLVFVVVLVWAIACCAAVCPHQASGLKRWSSPATWPHHQKPGAGDHVVINQHVLLDESPPELYSITIKPSGSLVFSPDTPISLTLRSILILGDMHIGSHDCRFTGKVHITLIGNRGETTADPDWGEKYIAVSQGGTLELHGEDKLSWTKLTRTVDKLANDPGLHYEHVTSADRTGHEWKQGLTVFVFDQHTGRMLRREYFGTAVTDDWTREHEPRKLVSFLNDVNDGEVVAMTVQHSLVRGNAHALHDVYDAVERLAYGHVTGNSTVRTVSEKDAFVLIAQKGNPSRTVDAIDRNTGTPTQRAQVSMTIWERHLKVTAESFVDNTHSYRDYPNVRSMTTNAGYPTLHLLDDVTTWRPGDRIVVASTDYKYQQAEEATVVRCTTCSANTLKVDLEPQFMHWGEVTNGVDMRGEVGILTRNILIEGRMADHCPASNGNCNHFHYDTFGGHLKFVRGFKNVHIEGVELYHMGQQTEKGFYPIHFHICFDVDGVGGYSNPPYVKDNSIHHCFSRCVTVHGTHGVTVADNVGYNTLGHCYFLEDGGEKRNTFDGNLGLSTRKGKILPSDDEPATYWFTSPLVTVRNNVAAGGEGVGYWYVFPDAPMGPSAGLGFLQRDEARHTAYTEFTNNVAHSYFKAGLFADNKVLPDETVGDTNHYEPLQDPLDKTSGPKRVLLNRPTAYKNGFQNVWIRGGWFVVDHASLSDSSQGITMARSSNQEQFVRNSIIVGESINVGEPTSAWNGSIHIPMPRAIPLEYDMNCPIQGFIFYDGPVYGENIWFDGFKQNENYTASAIGFHRHNYYGSSPVSSLTNIRFGYNDGKLTHRVYDGHQGVSGFTSYDGDRMATFRDIDGSVTGVAGTQVVKPGPYFTTARCYIEIYSHDHSAQQHTEVTIVRDDVPNHPEHLTWGDARNFLTVLGGTHSYTMHWTGTVPSDFELRGHGVEKGQWVRVGVCIPRNADFNLYTYAPVYKPNRDQWISLNSVAQLDADTSGYAYFWDQHTGLLFFKFISFDTRSTDESKDCPNGKCPHVQITIKSGDLSDGDCRSRAYGPYKRHPIFLTTGVWWRQGWGAGRTRPFKTRSPVNGGFGSWSQWSSCSQSCGGGTEIRTRMCNNPRPENDGRGCDGGWIETRQCNRQSCQPLLG</sequence>
<comment type="subcellular location">
    <subcellularLocation>
        <location evidence="1">Cell membrane</location>
    </subcellularLocation>
</comment>